<evidence type="ECO:0000313" key="3">
    <source>
        <dbReference type="Proteomes" id="UP000026962"/>
    </source>
</evidence>
<keyword evidence="3" id="KW-1185">Reference proteome</keyword>
<dbReference type="HOGENOM" id="CLU_1387411_0_0_1"/>
<sequence length="197" mass="21308">YSHAHPVIHAYISLPHGPTTLSQSPLLSRAPAAAAAAPSPPAPSLPTLPLLRATAKPTGTPPRLQTPRRIPPPISASPPSHLQIGDADAPHADRAAAPPDREPRAKEANILEVNPLLRRRRIPRLAAAPSICRRRRFLQIGRRERGGKHIGGEVRGGGFKGIECWAAAEVRCSPERREPKPTTDTQRPSPPEKKKEK</sequence>
<evidence type="ECO:0000256" key="1">
    <source>
        <dbReference type="SAM" id="MobiDB-lite"/>
    </source>
</evidence>
<protein>
    <submittedName>
        <fullName evidence="2">DNA primase</fullName>
    </submittedName>
</protein>
<organism evidence="2">
    <name type="scientific">Oryza punctata</name>
    <name type="common">Red rice</name>
    <dbReference type="NCBI Taxonomy" id="4537"/>
    <lineage>
        <taxon>Eukaryota</taxon>
        <taxon>Viridiplantae</taxon>
        <taxon>Streptophyta</taxon>
        <taxon>Embryophyta</taxon>
        <taxon>Tracheophyta</taxon>
        <taxon>Spermatophyta</taxon>
        <taxon>Magnoliopsida</taxon>
        <taxon>Liliopsida</taxon>
        <taxon>Poales</taxon>
        <taxon>Poaceae</taxon>
        <taxon>BOP clade</taxon>
        <taxon>Oryzoideae</taxon>
        <taxon>Oryzeae</taxon>
        <taxon>Oryzinae</taxon>
        <taxon>Oryza</taxon>
    </lineage>
</organism>
<feature type="compositionally biased region" description="Basic and acidic residues" evidence="1">
    <location>
        <begin position="88"/>
        <end position="106"/>
    </location>
</feature>
<accession>A0A0E0LJS2</accession>
<evidence type="ECO:0000313" key="2">
    <source>
        <dbReference type="EnsemblPlants" id="OPUNC07G10640.3"/>
    </source>
</evidence>
<dbReference type="Gramene" id="OPUNC07G10640.3">
    <property type="protein sequence ID" value="OPUNC07G10640.3"/>
    <property type="gene ID" value="OPUNC07G10640"/>
</dbReference>
<dbReference type="Proteomes" id="UP000026962">
    <property type="component" value="Chromosome 7"/>
</dbReference>
<reference evidence="2" key="1">
    <citation type="submission" date="2015-04" db="UniProtKB">
        <authorList>
            <consortium name="EnsemblPlants"/>
        </authorList>
    </citation>
    <scope>IDENTIFICATION</scope>
</reference>
<feature type="region of interest" description="Disordered" evidence="1">
    <location>
        <begin position="32"/>
        <end position="106"/>
    </location>
</feature>
<reference evidence="2" key="2">
    <citation type="submission" date="2018-05" db="EMBL/GenBank/DDBJ databases">
        <title>OpunRS2 (Oryza punctata Reference Sequence Version 2).</title>
        <authorList>
            <person name="Zhang J."/>
            <person name="Kudrna D."/>
            <person name="Lee S."/>
            <person name="Talag J."/>
            <person name="Welchert J."/>
            <person name="Wing R.A."/>
        </authorList>
    </citation>
    <scope>NUCLEOTIDE SEQUENCE [LARGE SCALE GENOMIC DNA]</scope>
</reference>
<dbReference type="AlphaFoldDB" id="A0A0E0LJS2"/>
<name>A0A0E0LJS2_ORYPU</name>
<feature type="region of interest" description="Disordered" evidence="1">
    <location>
        <begin position="170"/>
        <end position="197"/>
    </location>
</feature>
<dbReference type="EnsemblPlants" id="OPUNC07G10640.3">
    <property type="protein sequence ID" value="OPUNC07G10640.3"/>
    <property type="gene ID" value="OPUNC07G10640"/>
</dbReference>
<feature type="compositionally biased region" description="Basic and acidic residues" evidence="1">
    <location>
        <begin position="172"/>
        <end position="181"/>
    </location>
</feature>
<proteinExistence type="predicted"/>